<gene>
    <name evidence="4" type="ORF">RD110_05405</name>
</gene>
<dbReference type="EMBL" id="CP019236">
    <property type="protein sequence ID" value="APW36697.1"/>
    <property type="molecule type" value="Genomic_DNA"/>
</dbReference>
<name>A0A1P8JSG6_9BURK</name>
<dbReference type="Pfam" id="PF14031">
    <property type="entry name" value="D-ser_dehydrat"/>
    <property type="match status" value="1"/>
</dbReference>
<dbReference type="InterPro" id="IPR051466">
    <property type="entry name" value="D-amino_acid_metab_enzyme"/>
</dbReference>
<dbReference type="RefSeq" id="WP_076197397.1">
    <property type="nucleotide sequence ID" value="NZ_CP019236.1"/>
</dbReference>
<dbReference type="Pfam" id="PF01168">
    <property type="entry name" value="Ala_racemase_N"/>
    <property type="match status" value="1"/>
</dbReference>
<keyword evidence="5" id="KW-1185">Reference proteome</keyword>
<evidence type="ECO:0000313" key="5">
    <source>
        <dbReference type="Proteomes" id="UP000186609"/>
    </source>
</evidence>
<dbReference type="GO" id="GO:0008721">
    <property type="term" value="F:D-serine ammonia-lyase activity"/>
    <property type="evidence" value="ECO:0007669"/>
    <property type="project" value="TreeGrafter"/>
</dbReference>
<dbReference type="CDD" id="cd06819">
    <property type="entry name" value="PLPDE_III_LS_D-TA"/>
    <property type="match status" value="1"/>
</dbReference>
<dbReference type="InterPro" id="IPR026956">
    <property type="entry name" value="D-ser_dehydrat-like_dom"/>
</dbReference>
<dbReference type="PANTHER" id="PTHR28004">
    <property type="entry name" value="ZGC:162816-RELATED"/>
    <property type="match status" value="1"/>
</dbReference>
<dbReference type="SMART" id="SM01119">
    <property type="entry name" value="D-ser_dehydrat"/>
    <property type="match status" value="1"/>
</dbReference>
<dbReference type="InterPro" id="IPR029066">
    <property type="entry name" value="PLP-binding_barrel"/>
</dbReference>
<dbReference type="InterPro" id="IPR001608">
    <property type="entry name" value="Ala_racemase_N"/>
</dbReference>
<dbReference type="SUPFAM" id="SSF51419">
    <property type="entry name" value="PLP-binding barrel"/>
    <property type="match status" value="1"/>
</dbReference>
<dbReference type="Proteomes" id="UP000186609">
    <property type="component" value="Chromosome"/>
</dbReference>
<dbReference type="STRING" id="1842727.RD110_05405"/>
<dbReference type="PANTHER" id="PTHR28004:SF2">
    <property type="entry name" value="D-SERINE DEHYDRATASE"/>
    <property type="match status" value="1"/>
</dbReference>
<evidence type="ECO:0000313" key="4">
    <source>
        <dbReference type="EMBL" id="APW36697.1"/>
    </source>
</evidence>
<dbReference type="Gene3D" id="3.20.20.10">
    <property type="entry name" value="Alanine racemase"/>
    <property type="match status" value="1"/>
</dbReference>
<protein>
    <submittedName>
        <fullName evidence="4">Alanine racemase</fullName>
    </submittedName>
</protein>
<reference evidence="4 5" key="1">
    <citation type="submission" date="2017-01" db="EMBL/GenBank/DDBJ databases">
        <authorList>
            <person name="Mah S.A."/>
            <person name="Swanson W.J."/>
            <person name="Moy G.W."/>
            <person name="Vacquier V.D."/>
        </authorList>
    </citation>
    <scope>NUCLEOTIDE SEQUENCE [LARGE SCALE GENOMIC DNA]</scope>
    <source>
        <strain evidence="4 5">DCY110</strain>
    </source>
</reference>
<dbReference type="Gene3D" id="2.40.37.20">
    <property type="entry name" value="D-serine dehydratase-like domain"/>
    <property type="match status" value="1"/>
</dbReference>
<sequence length="385" mass="40261">MIDVGASVQAIDTPALVVDLDAMERNIARMAAFAAAHGVHWRPHAKMHKSAALALQMMAAGAVGVCVQKTAEAEAMLAGGVGNIYISNEVVSLSKLQRVAQMAAALKAKNTSDRLAIAVDSAEGVQRLAEAIGRVAGDTRDVIDVFVEIDVGQGRCGVAPGPAAVALARQVAQHPQLRFKGLQAYHGGAQHRRRHAERQQAIAEVLRQVQATRALIEAAGLKVELVTGAGTGTMALEAASGVYGELQSGSFLFMDADYAANEADPARPAFEHALFVKTQVVSTSAAHAVCDAGHKSHAIDSGLPRVFRPDGGPALAYFNGGDEHGILRTAEPGQPLPALGDVLWLIPGHCDPTVNLHDHMVGVRGGLSAGRVERLLRVDARGALT</sequence>
<dbReference type="InterPro" id="IPR042208">
    <property type="entry name" value="D-ser_dehydrat-like_sf"/>
</dbReference>
<comment type="similarity">
    <text evidence="1">Belongs to the DSD1 family.</text>
</comment>
<feature type="domain" description="D-serine dehydratase-like" evidence="3">
    <location>
        <begin position="273"/>
        <end position="364"/>
    </location>
</feature>
<accession>A0A1P8JSG6</accession>
<dbReference type="GO" id="GO:0036088">
    <property type="term" value="P:D-serine catabolic process"/>
    <property type="evidence" value="ECO:0007669"/>
    <property type="project" value="TreeGrafter"/>
</dbReference>
<keyword evidence="2" id="KW-0456">Lyase</keyword>
<proteinExistence type="inferred from homology"/>
<evidence type="ECO:0000256" key="2">
    <source>
        <dbReference type="ARBA" id="ARBA00023239"/>
    </source>
</evidence>
<dbReference type="AlphaFoldDB" id="A0A1P8JSG6"/>
<evidence type="ECO:0000256" key="1">
    <source>
        <dbReference type="ARBA" id="ARBA00005323"/>
    </source>
</evidence>
<evidence type="ECO:0000259" key="3">
    <source>
        <dbReference type="SMART" id="SM01119"/>
    </source>
</evidence>
<dbReference type="OrthoDB" id="9772497at2"/>
<organism evidence="4 5">
    <name type="scientific">Rhodoferax koreensis</name>
    <dbReference type="NCBI Taxonomy" id="1842727"/>
    <lineage>
        <taxon>Bacteria</taxon>
        <taxon>Pseudomonadati</taxon>
        <taxon>Pseudomonadota</taxon>
        <taxon>Betaproteobacteria</taxon>
        <taxon>Burkholderiales</taxon>
        <taxon>Comamonadaceae</taxon>
        <taxon>Rhodoferax</taxon>
    </lineage>
</organism>
<dbReference type="KEGG" id="rhy:RD110_05405"/>